<dbReference type="SUPFAM" id="SSF75005">
    <property type="entry name" value="Arabinanase/levansucrase/invertase"/>
    <property type="match status" value="1"/>
</dbReference>
<evidence type="ECO:0000256" key="9">
    <source>
        <dbReference type="SAM" id="MobiDB-lite"/>
    </source>
</evidence>
<sequence>MLPEPAEQTVSHLPPERQQRRYNGQGRRRHGNIGNDFLGQRGESDMQKTIRLPFPAADPFILCAADGRYYLYCTSEDGSGFPIYTSEDLQLWERCGTALGKETSRWGVGCFWAPECYEIDGIYYLFYSADWKVNPTGALENFRIGVARASTPSGPFTDISDHPIFDPGYPIIDANVFAEDGRYYLYYSRCCYEHKVDGLEESWIYGVELASDFSGVKGEPVLLLRPEQEWEGRSAAATGRRWNEGSYLMRHEGRYYMTYSGNFFAGPDYAVGYATSAHPLGPYAKAEENPILERSRHVTGTGHSCMFRTTDGTLMICYHGRTRATGRDRIAFISPAHFTPDGKLIVETE</sequence>
<keyword evidence="2" id="KW-0624">Polysaccharide degradation</keyword>
<evidence type="ECO:0000256" key="2">
    <source>
        <dbReference type="ARBA" id="ARBA00022651"/>
    </source>
</evidence>
<comment type="similarity">
    <text evidence="1 8">Belongs to the glycosyl hydrolase 43 family.</text>
</comment>
<reference evidence="10 11" key="1">
    <citation type="submission" date="2019-08" db="EMBL/GenBank/DDBJ databases">
        <title>In-depth cultivation of the pig gut microbiome towards novel bacterial diversity and tailored functional studies.</title>
        <authorList>
            <person name="Wylensek D."/>
            <person name="Hitch T.C.A."/>
            <person name="Clavel T."/>
        </authorList>
    </citation>
    <scope>NUCLEOTIDE SEQUENCE [LARGE SCALE GENOMIC DNA]</scope>
    <source>
        <strain evidence="10 11">WCA3-601-WT-6J</strain>
    </source>
</reference>
<proteinExistence type="inferred from homology"/>
<organism evidence="10 11">
    <name type="scientific">Ruthenibacterium lactatiformans</name>
    <dbReference type="NCBI Taxonomy" id="1550024"/>
    <lineage>
        <taxon>Bacteria</taxon>
        <taxon>Bacillati</taxon>
        <taxon>Bacillota</taxon>
        <taxon>Clostridia</taxon>
        <taxon>Eubacteriales</taxon>
        <taxon>Oscillospiraceae</taxon>
        <taxon>Ruthenibacterium</taxon>
    </lineage>
</organism>
<dbReference type="AlphaFoldDB" id="A0A6I2UC00"/>
<evidence type="ECO:0000313" key="11">
    <source>
        <dbReference type="Proteomes" id="UP000431913"/>
    </source>
</evidence>
<dbReference type="CDD" id="cd08991">
    <property type="entry name" value="GH43_HoAraf43-like"/>
    <property type="match status" value="1"/>
</dbReference>
<evidence type="ECO:0000256" key="4">
    <source>
        <dbReference type="ARBA" id="ARBA00023277"/>
    </source>
</evidence>
<dbReference type="InterPro" id="IPR006710">
    <property type="entry name" value="Glyco_hydro_43"/>
</dbReference>
<evidence type="ECO:0000256" key="3">
    <source>
        <dbReference type="ARBA" id="ARBA00022801"/>
    </source>
</evidence>
<gene>
    <name evidence="10" type="ORF">FYJ76_16185</name>
</gene>
<evidence type="ECO:0000313" key="10">
    <source>
        <dbReference type="EMBL" id="MST93453.1"/>
    </source>
</evidence>
<dbReference type="Gene3D" id="2.115.10.20">
    <property type="entry name" value="Glycosyl hydrolase domain, family 43"/>
    <property type="match status" value="1"/>
</dbReference>
<dbReference type="EMBL" id="VUNJ01000027">
    <property type="protein sequence ID" value="MST93453.1"/>
    <property type="molecule type" value="Genomic_DNA"/>
</dbReference>
<keyword evidence="4" id="KW-0119">Carbohydrate metabolism</keyword>
<feature type="active site" description="Proton donor" evidence="6">
    <location>
        <position position="244"/>
    </location>
</feature>
<comment type="caution">
    <text evidence="10">The sequence shown here is derived from an EMBL/GenBank/DDBJ whole genome shotgun (WGS) entry which is preliminary data.</text>
</comment>
<dbReference type="PANTHER" id="PTHR43772:SF2">
    <property type="entry name" value="PUTATIVE (AFU_ORTHOLOGUE AFUA_2G04480)-RELATED"/>
    <property type="match status" value="1"/>
</dbReference>
<keyword evidence="5 8" id="KW-0326">Glycosidase</keyword>
<evidence type="ECO:0000256" key="1">
    <source>
        <dbReference type="ARBA" id="ARBA00009865"/>
    </source>
</evidence>
<dbReference type="Pfam" id="PF04616">
    <property type="entry name" value="Glyco_hydro_43"/>
    <property type="match status" value="1"/>
</dbReference>
<dbReference type="PANTHER" id="PTHR43772">
    <property type="entry name" value="ENDO-1,4-BETA-XYLANASE"/>
    <property type="match status" value="1"/>
</dbReference>
<dbReference type="GO" id="GO:0045493">
    <property type="term" value="P:xylan catabolic process"/>
    <property type="evidence" value="ECO:0007669"/>
    <property type="project" value="UniProtKB-KW"/>
</dbReference>
<evidence type="ECO:0000256" key="6">
    <source>
        <dbReference type="PIRSR" id="PIRSR606710-1"/>
    </source>
</evidence>
<feature type="site" description="Important for catalytic activity, responsible for pKa modulation of the active site Glu and correct orientation of both the proton donor and substrate" evidence="7">
    <location>
        <position position="173"/>
    </location>
</feature>
<dbReference type="Proteomes" id="UP000431913">
    <property type="component" value="Unassembled WGS sequence"/>
</dbReference>
<dbReference type="GO" id="GO:0004553">
    <property type="term" value="F:hydrolase activity, hydrolyzing O-glycosyl compounds"/>
    <property type="evidence" value="ECO:0007669"/>
    <property type="project" value="InterPro"/>
</dbReference>
<name>A0A6I2UC00_9FIRM</name>
<feature type="region of interest" description="Disordered" evidence="9">
    <location>
        <begin position="1"/>
        <end position="38"/>
    </location>
</feature>
<accession>A0A6I2UC00</accession>
<evidence type="ECO:0000256" key="7">
    <source>
        <dbReference type="PIRSR" id="PIRSR606710-2"/>
    </source>
</evidence>
<keyword evidence="3 8" id="KW-0378">Hydrolase</keyword>
<evidence type="ECO:0000256" key="5">
    <source>
        <dbReference type="ARBA" id="ARBA00023295"/>
    </source>
</evidence>
<evidence type="ECO:0000256" key="8">
    <source>
        <dbReference type="RuleBase" id="RU361187"/>
    </source>
</evidence>
<keyword evidence="2" id="KW-0858">Xylan degradation</keyword>
<protein>
    <submittedName>
        <fullName evidence="10">Family 43 glycosylhydrolase</fullName>
    </submittedName>
</protein>
<dbReference type="InterPro" id="IPR052176">
    <property type="entry name" value="Glycosyl_Hydrlase_43_Enz"/>
</dbReference>
<dbReference type="InterPro" id="IPR023296">
    <property type="entry name" value="Glyco_hydro_beta-prop_sf"/>
</dbReference>
<feature type="active site" description="Proton acceptor" evidence="6">
    <location>
        <position position="58"/>
    </location>
</feature>